<dbReference type="PANTHER" id="PTHR42770">
    <property type="entry name" value="AMINO ACID TRANSPORTER-RELATED"/>
    <property type="match status" value="1"/>
</dbReference>
<evidence type="ECO:0000256" key="3">
    <source>
        <dbReference type="ARBA" id="ARBA00022692"/>
    </source>
</evidence>
<dbReference type="PIRSF" id="PIRSF006060">
    <property type="entry name" value="AA_transporter"/>
    <property type="match status" value="1"/>
</dbReference>
<gene>
    <name evidence="7" type="ORF">AB2L27_02595</name>
</gene>
<dbReference type="EMBL" id="JBGFTU010000002">
    <property type="protein sequence ID" value="MEZ0163651.1"/>
    <property type="molecule type" value="Genomic_DNA"/>
</dbReference>
<keyword evidence="5 6" id="KW-0472">Membrane</keyword>
<organism evidence="7 8">
    <name type="scientific">Kineococcus halophytocola</name>
    <dbReference type="NCBI Taxonomy" id="3234027"/>
    <lineage>
        <taxon>Bacteria</taxon>
        <taxon>Bacillati</taxon>
        <taxon>Actinomycetota</taxon>
        <taxon>Actinomycetes</taxon>
        <taxon>Kineosporiales</taxon>
        <taxon>Kineosporiaceae</taxon>
        <taxon>Kineococcus</taxon>
    </lineage>
</organism>
<evidence type="ECO:0000256" key="1">
    <source>
        <dbReference type="ARBA" id="ARBA00004651"/>
    </source>
</evidence>
<feature type="transmembrane region" description="Helical" evidence="6">
    <location>
        <begin position="54"/>
        <end position="76"/>
    </location>
</feature>
<protein>
    <submittedName>
        <fullName evidence="7">APC family permease</fullName>
    </submittedName>
</protein>
<feature type="transmembrane region" description="Helical" evidence="6">
    <location>
        <begin position="439"/>
        <end position="457"/>
    </location>
</feature>
<evidence type="ECO:0000256" key="2">
    <source>
        <dbReference type="ARBA" id="ARBA00022475"/>
    </source>
</evidence>
<evidence type="ECO:0000256" key="4">
    <source>
        <dbReference type="ARBA" id="ARBA00022989"/>
    </source>
</evidence>
<feature type="transmembrane region" description="Helical" evidence="6">
    <location>
        <begin position="136"/>
        <end position="152"/>
    </location>
</feature>
<keyword evidence="8" id="KW-1185">Reference proteome</keyword>
<feature type="transmembrane region" description="Helical" evidence="6">
    <location>
        <begin position="97"/>
        <end position="124"/>
    </location>
</feature>
<feature type="transmembrane region" description="Helical" evidence="6">
    <location>
        <begin position="238"/>
        <end position="266"/>
    </location>
</feature>
<feature type="transmembrane region" description="Helical" evidence="6">
    <location>
        <begin position="24"/>
        <end position="48"/>
    </location>
</feature>
<evidence type="ECO:0000256" key="6">
    <source>
        <dbReference type="SAM" id="Phobius"/>
    </source>
</evidence>
<feature type="transmembrane region" description="Helical" evidence="6">
    <location>
        <begin position="408"/>
        <end position="427"/>
    </location>
</feature>
<dbReference type="Proteomes" id="UP001565927">
    <property type="component" value="Unassembled WGS sequence"/>
</dbReference>
<dbReference type="InterPro" id="IPR050367">
    <property type="entry name" value="APC_superfamily"/>
</dbReference>
<reference evidence="7 8" key="1">
    <citation type="submission" date="2024-07" db="EMBL/GenBank/DDBJ databases">
        <authorList>
            <person name="Thanompreechachai J."/>
            <person name="Duangmal K."/>
        </authorList>
    </citation>
    <scope>NUCLEOTIDE SEQUENCE [LARGE SCALE GENOMIC DNA]</scope>
    <source>
        <strain evidence="7 8">LSe6-4</strain>
    </source>
</reference>
<accession>A0ABV4GWG3</accession>
<evidence type="ECO:0000313" key="7">
    <source>
        <dbReference type="EMBL" id="MEZ0163651.1"/>
    </source>
</evidence>
<dbReference type="PANTHER" id="PTHR42770:SF16">
    <property type="entry name" value="AMINO ACID PERMEASE"/>
    <property type="match status" value="1"/>
</dbReference>
<evidence type="ECO:0000313" key="8">
    <source>
        <dbReference type="Proteomes" id="UP001565927"/>
    </source>
</evidence>
<sequence>MSTSQVPPPTPQTLTANSLGVPGIVFLVLAAVAPLTGIIVVACLGIALGNGGGMTGSFVLVAVALLLFAVGYARMARETVHAGGFYAFVLKGLGRRAALVAAVVALLGYNLFVAGAVGTTGFFFGTVIEQLTGLSVHWFAWSLVTVLLAVVLTRRGVAFSARVLGVSLVLEVLILVVFDISVLVRTGFSLDVFSPATIVTPGLGLGLLFAANAFIGVEATGLFSEEAKDPERTVPRATYLAVGIIGVFAAVTVWAIVSATGVAQAQQTALDRLPTGDLVFTLSQQYLGTALTDVMMVLLLVSLFAALMALHNSACRYLFSLGRVGVLPRALGRVSDRGVPQRASIAQFTFATLVAAVFWVAGMDPISTLVPAMTGTGTLGILCLQVMAAAAVVVHFRRRGDDRWLSTAVAPGLGFLALAGIVVLAVANFPTMAGSESPVIGALPWLYVVAVVVAIVWGERLQRRSPHVWAGLSQDLEKDGVQETAAASRT</sequence>
<proteinExistence type="predicted"/>
<keyword evidence="2" id="KW-1003">Cell membrane</keyword>
<feature type="transmembrane region" description="Helical" evidence="6">
    <location>
        <begin position="343"/>
        <end position="361"/>
    </location>
</feature>
<dbReference type="InterPro" id="IPR002293">
    <property type="entry name" value="AA/rel_permease1"/>
</dbReference>
<dbReference type="Gene3D" id="1.20.1740.10">
    <property type="entry name" value="Amino acid/polyamine transporter I"/>
    <property type="match status" value="1"/>
</dbReference>
<keyword evidence="3 6" id="KW-0812">Transmembrane</keyword>
<feature type="transmembrane region" description="Helical" evidence="6">
    <location>
        <begin position="196"/>
        <end position="217"/>
    </location>
</feature>
<comment type="caution">
    <text evidence="7">The sequence shown here is derived from an EMBL/GenBank/DDBJ whole genome shotgun (WGS) entry which is preliminary data.</text>
</comment>
<evidence type="ECO:0000256" key="5">
    <source>
        <dbReference type="ARBA" id="ARBA00023136"/>
    </source>
</evidence>
<comment type="subcellular location">
    <subcellularLocation>
        <location evidence="1">Cell membrane</location>
        <topology evidence="1">Multi-pass membrane protein</topology>
    </subcellularLocation>
</comment>
<feature type="transmembrane region" description="Helical" evidence="6">
    <location>
        <begin position="373"/>
        <end position="396"/>
    </location>
</feature>
<dbReference type="RefSeq" id="WP_370439902.1">
    <property type="nucleotide sequence ID" value="NZ_JBGFTU010000002.1"/>
</dbReference>
<dbReference type="Pfam" id="PF13520">
    <property type="entry name" value="AA_permease_2"/>
    <property type="match status" value="1"/>
</dbReference>
<feature type="transmembrane region" description="Helical" evidence="6">
    <location>
        <begin position="164"/>
        <end position="184"/>
    </location>
</feature>
<keyword evidence="4 6" id="KW-1133">Transmembrane helix</keyword>
<feature type="transmembrane region" description="Helical" evidence="6">
    <location>
        <begin position="286"/>
        <end position="310"/>
    </location>
</feature>
<name>A0ABV4GWG3_9ACTN</name>